<evidence type="ECO:0000256" key="1">
    <source>
        <dbReference type="SAM" id="MobiDB-lite"/>
    </source>
</evidence>
<dbReference type="EMBL" id="JAQQWP010000001">
    <property type="protein sequence ID" value="KAK8131949.1"/>
    <property type="molecule type" value="Genomic_DNA"/>
</dbReference>
<dbReference type="SUPFAM" id="SSF51735">
    <property type="entry name" value="NAD(P)-binding Rossmann-fold domains"/>
    <property type="match status" value="2"/>
</dbReference>
<protein>
    <submittedName>
        <fullName evidence="2">Short-chain dehydrogenase/reductase family protein</fullName>
    </submittedName>
</protein>
<evidence type="ECO:0000313" key="2">
    <source>
        <dbReference type="EMBL" id="KAK8131949.1"/>
    </source>
</evidence>
<proteinExistence type="predicted"/>
<feature type="region of interest" description="Disordered" evidence="1">
    <location>
        <begin position="74"/>
        <end position="112"/>
    </location>
</feature>
<dbReference type="Gene3D" id="3.40.50.720">
    <property type="entry name" value="NAD(P)-binding Rossmann-like Domain"/>
    <property type="match status" value="1"/>
</dbReference>
<organism evidence="2 3">
    <name type="scientific">Apiospora kogelbergensis</name>
    <dbReference type="NCBI Taxonomy" id="1337665"/>
    <lineage>
        <taxon>Eukaryota</taxon>
        <taxon>Fungi</taxon>
        <taxon>Dikarya</taxon>
        <taxon>Ascomycota</taxon>
        <taxon>Pezizomycotina</taxon>
        <taxon>Sordariomycetes</taxon>
        <taxon>Xylariomycetidae</taxon>
        <taxon>Amphisphaeriales</taxon>
        <taxon>Apiosporaceae</taxon>
        <taxon>Apiospora</taxon>
    </lineage>
</organism>
<name>A0AAW0RAZ5_9PEZI</name>
<dbReference type="AlphaFoldDB" id="A0AAW0RAZ5"/>
<dbReference type="InterPro" id="IPR036291">
    <property type="entry name" value="NAD(P)-bd_dom_sf"/>
</dbReference>
<gene>
    <name evidence="2" type="ORF">PG999_000122</name>
</gene>
<keyword evidence="3" id="KW-1185">Reference proteome</keyword>
<feature type="compositionally biased region" description="Basic and acidic residues" evidence="1">
    <location>
        <begin position="77"/>
        <end position="95"/>
    </location>
</feature>
<reference evidence="2 3" key="1">
    <citation type="submission" date="2023-01" db="EMBL/GenBank/DDBJ databases">
        <title>Analysis of 21 Apiospora genomes using comparative genomics revels a genus with tremendous synthesis potential of carbohydrate active enzymes and secondary metabolites.</title>
        <authorList>
            <person name="Sorensen T."/>
        </authorList>
    </citation>
    <scope>NUCLEOTIDE SEQUENCE [LARGE SCALE GENOMIC DNA]</scope>
    <source>
        <strain evidence="2 3">CBS 117206</strain>
    </source>
</reference>
<evidence type="ECO:0000313" key="3">
    <source>
        <dbReference type="Proteomes" id="UP001392437"/>
    </source>
</evidence>
<comment type="caution">
    <text evidence="2">The sequence shown here is derived from an EMBL/GenBank/DDBJ whole genome shotgun (WGS) entry which is preliminary data.</text>
</comment>
<dbReference type="Proteomes" id="UP001392437">
    <property type="component" value="Unassembled WGS sequence"/>
</dbReference>
<sequence>SHLPTQVTWQSQTGGDEAHGYLAHFLLGNASRPTKSLAGRAVLITGANTGLGLEGARYAARLGCARHSLAVCSPRKGGSDQMRHRAGDTDMKEEAAAAATAPPRPEQRPLPSSVGTFAARTAREMHRLESLRESAAGASSRVKYVVGDNERMVTVNMILTLLVAFPLLPKQGTMAVLSDAVNEDVKAPTRTTWLTSPKRRRARKHLSPAQREAKKFFAN</sequence>
<accession>A0AAW0RAZ5</accession>
<feature type="non-terminal residue" evidence="2">
    <location>
        <position position="1"/>
    </location>
</feature>